<sequence length="101" mass="11511">MAHAVLEDEVLHTVGTDEVDEDVHTVYYNTMAARSCKLCGQAVDQPGLCHACKSRAWLLDTTWYSCVMCWAPFRANMPHKKCMEKRGRVGHNPTFWKARPT</sequence>
<protein>
    <submittedName>
        <fullName evidence="1">Uncharacterized protein</fullName>
    </submittedName>
</protein>
<reference evidence="1" key="1">
    <citation type="journal article" date="2015" name="Nature">
        <title>Complex archaea that bridge the gap between prokaryotes and eukaryotes.</title>
        <authorList>
            <person name="Spang A."/>
            <person name="Saw J.H."/>
            <person name="Jorgensen S.L."/>
            <person name="Zaremba-Niedzwiedzka K."/>
            <person name="Martijn J."/>
            <person name="Lind A.E."/>
            <person name="van Eijk R."/>
            <person name="Schleper C."/>
            <person name="Guy L."/>
            <person name="Ettema T.J."/>
        </authorList>
    </citation>
    <scope>NUCLEOTIDE SEQUENCE</scope>
</reference>
<accession>A0A0F9E518</accession>
<organism evidence="1">
    <name type="scientific">marine sediment metagenome</name>
    <dbReference type="NCBI Taxonomy" id="412755"/>
    <lineage>
        <taxon>unclassified sequences</taxon>
        <taxon>metagenomes</taxon>
        <taxon>ecological metagenomes</taxon>
    </lineage>
</organism>
<name>A0A0F9E518_9ZZZZ</name>
<evidence type="ECO:0000313" key="1">
    <source>
        <dbReference type="EMBL" id="KKL61271.1"/>
    </source>
</evidence>
<gene>
    <name evidence="1" type="ORF">LCGC14_2196980</name>
</gene>
<dbReference type="AlphaFoldDB" id="A0A0F9E518"/>
<dbReference type="EMBL" id="LAZR01028869">
    <property type="protein sequence ID" value="KKL61271.1"/>
    <property type="molecule type" value="Genomic_DNA"/>
</dbReference>
<proteinExistence type="predicted"/>
<comment type="caution">
    <text evidence="1">The sequence shown here is derived from an EMBL/GenBank/DDBJ whole genome shotgun (WGS) entry which is preliminary data.</text>
</comment>